<evidence type="ECO:0000313" key="2">
    <source>
        <dbReference type="RefSeq" id="XP_015189382.1"/>
    </source>
</evidence>
<gene>
    <name evidence="2" type="primary">LOC107073306</name>
</gene>
<reference evidence="2" key="1">
    <citation type="submission" date="2025-08" db="UniProtKB">
        <authorList>
            <consortium name="RefSeq"/>
        </authorList>
    </citation>
    <scope>IDENTIFICATION</scope>
    <source>
        <tissue evidence="2">Whole body</tissue>
    </source>
</reference>
<accession>A0ABM1JA94</accession>
<keyword evidence="1" id="KW-1185">Reference proteome</keyword>
<protein>
    <submittedName>
        <fullName evidence="2">Uncharacterized protein LOC107073306</fullName>
    </submittedName>
</protein>
<dbReference type="RefSeq" id="XP_015189382.1">
    <property type="nucleotide sequence ID" value="XM_015333896.1"/>
</dbReference>
<dbReference type="Proteomes" id="UP000694924">
    <property type="component" value="Unplaced"/>
</dbReference>
<organism evidence="1 2">
    <name type="scientific">Polistes dominula</name>
    <name type="common">European paper wasp</name>
    <name type="synonym">Vespa dominula</name>
    <dbReference type="NCBI Taxonomy" id="743375"/>
    <lineage>
        <taxon>Eukaryota</taxon>
        <taxon>Metazoa</taxon>
        <taxon>Ecdysozoa</taxon>
        <taxon>Arthropoda</taxon>
        <taxon>Hexapoda</taxon>
        <taxon>Insecta</taxon>
        <taxon>Pterygota</taxon>
        <taxon>Neoptera</taxon>
        <taxon>Endopterygota</taxon>
        <taxon>Hymenoptera</taxon>
        <taxon>Apocrita</taxon>
        <taxon>Aculeata</taxon>
        <taxon>Vespoidea</taxon>
        <taxon>Vespidae</taxon>
        <taxon>Polistinae</taxon>
        <taxon>Polistini</taxon>
        <taxon>Polistes</taxon>
    </lineage>
</organism>
<dbReference type="PANTHER" id="PTHR10492:SF57">
    <property type="entry name" value="ATP-DEPENDENT DNA HELICASE"/>
    <property type="match status" value="1"/>
</dbReference>
<name>A0ABM1JA94_POLDO</name>
<dbReference type="GeneID" id="107073306"/>
<dbReference type="PANTHER" id="PTHR10492">
    <property type="match status" value="1"/>
</dbReference>
<sequence length="348" mass="40882">MIHRPCGEANITSPCMENGICTKSFPKEFAEKTKINKDGYPSYRRSKNGSCNIKGYNGTNANVVPYNKYLLAKFNCHINVEVCTSIKSVKYIFKYIYKGYDCAEIQITDNNEIDQYINSRYVSAPEAMWRLMEYKMHDRSHKINRLPVHLPREQMVVFKEGREEEAVRNSDLQQIQLLAWFKLNEEDPAARDYFYSEIPLHYTYVKGVWKKRRNAYSKIITRLYAVPPSYKERFFLRLLLLNVKGATSFEDLRTFNGVVYPSFEEAVEERRLLINDNEWDRVLEEAANTQPPVSIRHLFGYICAFNQLSSPLLLFEKYYEDMIEDFKEIDNAKDRLLSIIKDIVNSHG</sequence>
<evidence type="ECO:0000313" key="1">
    <source>
        <dbReference type="Proteomes" id="UP000694924"/>
    </source>
</evidence>
<proteinExistence type="predicted"/>